<sequence>MPSYTSTLAVAAAVWLAAALPHVDAFVGLCTYHNYEGDMATFGPTAYDNSPGWCGYRYSSMDLSRVMAMNSIQAATCNSCWAVRSATDASSPTRYILAIDQKGAEGLDIAKSSFEAIFPNANPADPQTCNWEQVDVSNCFDVCRGSDLECTLGLRNSLPMSMLGSAAGIGNLRYSDGSLAHGGSSAPAAATPAATSSTAPAATSTSAAVPPPAVVTTEAPAAATTSSAPAAPAAPASTGASAATTTEPAAATTVAPTSAASQPAAATADAQAPATTAAAAAAITDGAATVGSTPSAVAAAATVATTTASSAASASTHGTDVTALVAATSHGTTSAATDDTTSAATDDTTNAASTDGPVEATPAVGSLSPNFTASGATRGTANRAVAALTTVAGLCVAFL</sequence>
<evidence type="ECO:0000256" key="1">
    <source>
        <dbReference type="SAM" id="MobiDB-lite"/>
    </source>
</evidence>
<evidence type="ECO:0000313" key="4">
    <source>
        <dbReference type="Proteomes" id="UP000274922"/>
    </source>
</evidence>
<evidence type="ECO:0000256" key="2">
    <source>
        <dbReference type="SAM" id="SignalP"/>
    </source>
</evidence>
<keyword evidence="2" id="KW-0732">Signal</keyword>
<feature type="region of interest" description="Disordered" evidence="1">
    <location>
        <begin position="330"/>
        <end position="371"/>
    </location>
</feature>
<feature type="region of interest" description="Disordered" evidence="1">
    <location>
        <begin position="218"/>
        <end position="257"/>
    </location>
</feature>
<protein>
    <recommendedName>
        <fullName evidence="5">Barwin domain-containing protein</fullName>
    </recommendedName>
</protein>
<feature type="compositionally biased region" description="Low complexity" evidence="1">
    <location>
        <begin position="330"/>
        <end position="355"/>
    </location>
</feature>
<feature type="signal peptide" evidence="2">
    <location>
        <begin position="1"/>
        <end position="25"/>
    </location>
</feature>
<reference evidence="4" key="1">
    <citation type="journal article" date="2018" name="Nat. Microbiol.">
        <title>Leveraging single-cell genomics to expand the fungal tree of life.</title>
        <authorList>
            <person name="Ahrendt S.R."/>
            <person name="Quandt C.A."/>
            <person name="Ciobanu D."/>
            <person name="Clum A."/>
            <person name="Salamov A."/>
            <person name="Andreopoulos B."/>
            <person name="Cheng J.F."/>
            <person name="Woyke T."/>
            <person name="Pelin A."/>
            <person name="Henrissat B."/>
            <person name="Reynolds N.K."/>
            <person name="Benny G.L."/>
            <person name="Smith M.E."/>
            <person name="James T.Y."/>
            <person name="Grigoriev I.V."/>
        </authorList>
    </citation>
    <scope>NUCLEOTIDE SEQUENCE [LARGE SCALE GENOMIC DNA]</scope>
    <source>
        <strain evidence="4">ATCC 52028</strain>
    </source>
</reference>
<dbReference type="Proteomes" id="UP000274922">
    <property type="component" value="Unassembled WGS sequence"/>
</dbReference>
<dbReference type="Gene3D" id="2.40.40.10">
    <property type="entry name" value="RlpA-like domain"/>
    <property type="match status" value="1"/>
</dbReference>
<evidence type="ECO:0000313" key="3">
    <source>
        <dbReference type="EMBL" id="RKP04052.1"/>
    </source>
</evidence>
<feature type="chain" id="PRO_5020535411" description="Barwin domain-containing protein" evidence="2">
    <location>
        <begin position="26"/>
        <end position="399"/>
    </location>
</feature>
<dbReference type="AlphaFoldDB" id="A0A4P9XEV2"/>
<proteinExistence type="predicted"/>
<keyword evidence="4" id="KW-1185">Reference proteome</keyword>
<name>A0A4P9XEV2_9FUNG</name>
<accession>A0A4P9XEV2</accession>
<dbReference type="EMBL" id="ML014114">
    <property type="protein sequence ID" value="RKP04052.1"/>
    <property type="molecule type" value="Genomic_DNA"/>
</dbReference>
<evidence type="ECO:0008006" key="5">
    <source>
        <dbReference type="Google" id="ProtNLM"/>
    </source>
</evidence>
<dbReference type="InterPro" id="IPR036908">
    <property type="entry name" value="RlpA-like_sf"/>
</dbReference>
<dbReference type="OrthoDB" id="5561496at2759"/>
<gene>
    <name evidence="3" type="ORF">CXG81DRAFT_23310</name>
</gene>
<organism evidence="3 4">
    <name type="scientific">Caulochytrium protostelioides</name>
    <dbReference type="NCBI Taxonomy" id="1555241"/>
    <lineage>
        <taxon>Eukaryota</taxon>
        <taxon>Fungi</taxon>
        <taxon>Fungi incertae sedis</taxon>
        <taxon>Chytridiomycota</taxon>
        <taxon>Chytridiomycota incertae sedis</taxon>
        <taxon>Chytridiomycetes</taxon>
        <taxon>Caulochytriales</taxon>
        <taxon>Caulochytriaceae</taxon>
        <taxon>Caulochytrium</taxon>
    </lineage>
</organism>